<proteinExistence type="predicted"/>
<evidence type="ECO:0000313" key="2">
    <source>
        <dbReference type="EMBL" id="EBA07362.1"/>
    </source>
</evidence>
<evidence type="ECO:0000256" key="1">
    <source>
        <dbReference type="SAM" id="Phobius"/>
    </source>
</evidence>
<organism evidence="2 3">
    <name type="scientific">Sagittula stellata (strain ATCC 700073 / DSM 11524 / E-37)</name>
    <dbReference type="NCBI Taxonomy" id="388399"/>
    <lineage>
        <taxon>Bacteria</taxon>
        <taxon>Pseudomonadati</taxon>
        <taxon>Pseudomonadota</taxon>
        <taxon>Alphaproteobacteria</taxon>
        <taxon>Rhodobacterales</taxon>
        <taxon>Roseobacteraceae</taxon>
        <taxon>Sagittula</taxon>
    </lineage>
</organism>
<sequence length="146" mass="15771">MPTAARLVAAICLAVVAWFASEAVKQLFPEGTNFGSFDTVNVSIGLLIGWFVLGARSGRGYASGISNGFTSVIALTFWALFVQATYEMVNRSFRRFYDSPFEAIGSIFEIGMDYGLKMLDPTVIVTLLIGGIVSGLVAEVAGQRWK</sequence>
<keyword evidence="3" id="KW-1185">Reference proteome</keyword>
<name>A3K6L2_SAGS3</name>
<dbReference type="RefSeq" id="WP_005861026.1">
    <property type="nucleotide sequence ID" value="NZ_AAYA01000010.1"/>
</dbReference>
<reference evidence="2 3" key="1">
    <citation type="submission" date="2006-06" db="EMBL/GenBank/DDBJ databases">
        <authorList>
            <person name="Moran M.A."/>
            <person name="Ferriera S."/>
            <person name="Johnson J."/>
            <person name="Kravitz S."/>
            <person name="Beeson K."/>
            <person name="Sutton G."/>
            <person name="Rogers Y.-H."/>
            <person name="Friedman R."/>
            <person name="Frazier M."/>
            <person name="Venter J.C."/>
        </authorList>
    </citation>
    <scope>NUCLEOTIDE SEQUENCE [LARGE SCALE GENOMIC DNA]</scope>
    <source>
        <strain evidence="2 3">E-37</strain>
    </source>
</reference>
<dbReference type="OrthoDB" id="7869508at2"/>
<comment type="caution">
    <text evidence="2">The sequence shown here is derived from an EMBL/GenBank/DDBJ whole genome shotgun (WGS) entry which is preliminary data.</text>
</comment>
<feature type="transmembrane region" description="Helical" evidence="1">
    <location>
        <begin position="122"/>
        <end position="142"/>
    </location>
</feature>
<dbReference type="eggNOG" id="ENOG5032RSE">
    <property type="taxonomic scope" value="Bacteria"/>
</dbReference>
<keyword evidence="1" id="KW-1133">Transmembrane helix</keyword>
<dbReference type="Proteomes" id="UP000005713">
    <property type="component" value="Unassembled WGS sequence"/>
</dbReference>
<dbReference type="InterPro" id="IPR047784">
    <property type="entry name" value="TrgA"/>
</dbReference>
<accession>A3K6L2</accession>
<dbReference type="EMBL" id="AAYA01000010">
    <property type="protein sequence ID" value="EBA07362.1"/>
    <property type="molecule type" value="Genomic_DNA"/>
</dbReference>
<feature type="transmembrane region" description="Helical" evidence="1">
    <location>
        <begin position="65"/>
        <end position="86"/>
    </location>
</feature>
<protein>
    <submittedName>
        <fullName evidence="2">Tellurite resistance protein</fullName>
    </submittedName>
</protein>
<dbReference type="NCBIfam" id="NF033773">
    <property type="entry name" value="tellur_TrgA"/>
    <property type="match status" value="1"/>
</dbReference>
<feature type="transmembrane region" description="Helical" evidence="1">
    <location>
        <begin position="33"/>
        <end position="53"/>
    </location>
</feature>
<gene>
    <name evidence="2" type="ORF">SSE37_06984</name>
</gene>
<dbReference type="AlphaFoldDB" id="A3K6L2"/>
<keyword evidence="1" id="KW-0812">Transmembrane</keyword>
<keyword evidence="1" id="KW-0472">Membrane</keyword>
<evidence type="ECO:0000313" key="3">
    <source>
        <dbReference type="Proteomes" id="UP000005713"/>
    </source>
</evidence>